<dbReference type="GO" id="GO:0016192">
    <property type="term" value="P:vesicle-mediated transport"/>
    <property type="evidence" value="ECO:0007669"/>
    <property type="project" value="UniProtKB-ARBA"/>
</dbReference>
<dbReference type="WBParaSite" id="HPLM_0001469001-mRNA-1">
    <property type="protein sequence ID" value="HPLM_0001469001-mRNA-1"/>
    <property type="gene ID" value="HPLM_0001469001"/>
</dbReference>
<dbReference type="CDD" id="cd00112">
    <property type="entry name" value="LDLa"/>
    <property type="match status" value="2"/>
</dbReference>
<evidence type="ECO:0000256" key="10">
    <source>
        <dbReference type="SAM" id="SignalP"/>
    </source>
</evidence>
<protein>
    <submittedName>
        <fullName evidence="13">Low-density lipoprotein receptor domain class A</fullName>
    </submittedName>
</protein>
<evidence type="ECO:0000313" key="11">
    <source>
        <dbReference type="EMBL" id="VDO53674.1"/>
    </source>
</evidence>
<keyword evidence="12" id="KW-1185">Reference proteome</keyword>
<evidence type="ECO:0000256" key="3">
    <source>
        <dbReference type="ARBA" id="ARBA00022729"/>
    </source>
</evidence>
<dbReference type="InterPro" id="IPR002172">
    <property type="entry name" value="LDrepeatLR_classA_rpt"/>
</dbReference>
<evidence type="ECO:0000256" key="9">
    <source>
        <dbReference type="PROSITE-ProRule" id="PRU00124"/>
    </source>
</evidence>
<reference evidence="13" key="1">
    <citation type="submission" date="2017-02" db="UniProtKB">
        <authorList>
            <consortium name="WormBaseParasite"/>
        </authorList>
    </citation>
    <scope>IDENTIFICATION</scope>
</reference>
<keyword evidence="4" id="KW-0677">Repeat</keyword>
<organism evidence="13">
    <name type="scientific">Haemonchus placei</name>
    <name type="common">Barber's pole worm</name>
    <dbReference type="NCBI Taxonomy" id="6290"/>
    <lineage>
        <taxon>Eukaryota</taxon>
        <taxon>Metazoa</taxon>
        <taxon>Ecdysozoa</taxon>
        <taxon>Nematoda</taxon>
        <taxon>Chromadorea</taxon>
        <taxon>Rhabditida</taxon>
        <taxon>Rhabditina</taxon>
        <taxon>Rhabditomorpha</taxon>
        <taxon>Strongyloidea</taxon>
        <taxon>Trichostrongylidae</taxon>
        <taxon>Haemonchus</taxon>
    </lineage>
</organism>
<dbReference type="SMART" id="SM00192">
    <property type="entry name" value="LDLa"/>
    <property type="match status" value="2"/>
</dbReference>
<feature type="chain" id="PRO_5043124005" evidence="10">
    <location>
        <begin position="23"/>
        <end position="127"/>
    </location>
</feature>
<comment type="subcellular location">
    <subcellularLocation>
        <location evidence="1">Membrane</location>
        <topology evidence="1">Single-pass membrane protein</topology>
    </subcellularLocation>
</comment>
<evidence type="ECO:0000256" key="8">
    <source>
        <dbReference type="ARBA" id="ARBA00023180"/>
    </source>
</evidence>
<name>A0A0N4WT02_HAEPC</name>
<feature type="signal peptide" evidence="10">
    <location>
        <begin position="1"/>
        <end position="22"/>
    </location>
</feature>
<evidence type="ECO:0000256" key="6">
    <source>
        <dbReference type="ARBA" id="ARBA00023136"/>
    </source>
</evidence>
<dbReference type="Pfam" id="PF00057">
    <property type="entry name" value="Ldl_recept_a"/>
    <property type="match status" value="2"/>
</dbReference>
<comment type="caution">
    <text evidence="9">Lacks conserved residue(s) required for the propagation of feature annotation.</text>
</comment>
<evidence type="ECO:0000313" key="12">
    <source>
        <dbReference type="Proteomes" id="UP000268014"/>
    </source>
</evidence>
<sequence>MIYTGAVLLSLLAIAIKNGSTAVAQVEWVSSEVACGVGQFSCDGRCVPLKWKCDGETDCADGSDELSFCARCGSDEFRCHSGRCLPKSYLCDGTADCGINGVDDNSDEDPSICKLITAVSYLTELLC</sequence>
<keyword evidence="3 10" id="KW-0732">Signal</keyword>
<evidence type="ECO:0000256" key="2">
    <source>
        <dbReference type="ARBA" id="ARBA00022692"/>
    </source>
</evidence>
<dbReference type="PROSITE" id="PS50068">
    <property type="entry name" value="LDLRA_2"/>
    <property type="match status" value="2"/>
</dbReference>
<dbReference type="PANTHER" id="PTHR24270:SF62">
    <property type="entry name" value="LOW-DENSITY LIPOPROTEIN RECEPTOR-RELATED PROTEIN 2"/>
    <property type="match status" value="1"/>
</dbReference>
<evidence type="ECO:0000256" key="7">
    <source>
        <dbReference type="ARBA" id="ARBA00023157"/>
    </source>
</evidence>
<dbReference type="OMA" id="CEDINDG"/>
<keyword evidence="2" id="KW-0812">Transmembrane</keyword>
<dbReference type="EMBL" id="UZAF01018660">
    <property type="protein sequence ID" value="VDO53674.1"/>
    <property type="molecule type" value="Genomic_DNA"/>
</dbReference>
<keyword evidence="6" id="KW-0472">Membrane</keyword>
<feature type="disulfide bond" evidence="9">
    <location>
        <begin position="72"/>
        <end position="84"/>
    </location>
</feature>
<evidence type="ECO:0000256" key="5">
    <source>
        <dbReference type="ARBA" id="ARBA00022989"/>
    </source>
</evidence>
<dbReference type="AlphaFoldDB" id="A0A0N4WT02"/>
<dbReference type="PANTHER" id="PTHR24270">
    <property type="entry name" value="LOW-DENSITY LIPOPROTEIN RECEPTOR-RELATED"/>
    <property type="match status" value="1"/>
</dbReference>
<evidence type="ECO:0000313" key="13">
    <source>
        <dbReference type="WBParaSite" id="HPLM_0001469001-mRNA-1"/>
    </source>
</evidence>
<evidence type="ECO:0000256" key="1">
    <source>
        <dbReference type="ARBA" id="ARBA00004167"/>
    </source>
</evidence>
<keyword evidence="7 9" id="KW-1015">Disulfide bond</keyword>
<dbReference type="SUPFAM" id="SSF57424">
    <property type="entry name" value="LDL receptor-like module"/>
    <property type="match status" value="2"/>
</dbReference>
<gene>
    <name evidence="11" type="ORF">HPLM_LOCUS14682</name>
</gene>
<dbReference type="FunFam" id="4.10.400.10:FF:000002">
    <property type="entry name" value="Low-density lipoprotein receptor-related protein 1"/>
    <property type="match status" value="1"/>
</dbReference>
<dbReference type="OrthoDB" id="5817174at2759"/>
<dbReference type="InterPro" id="IPR050685">
    <property type="entry name" value="LDLR"/>
</dbReference>
<dbReference type="Gene3D" id="4.10.400.10">
    <property type="entry name" value="Low-density Lipoprotein Receptor"/>
    <property type="match status" value="2"/>
</dbReference>
<evidence type="ECO:0000256" key="4">
    <source>
        <dbReference type="ARBA" id="ARBA00022737"/>
    </source>
</evidence>
<dbReference type="InterPro" id="IPR036055">
    <property type="entry name" value="LDL_receptor-like_sf"/>
</dbReference>
<dbReference type="PRINTS" id="PR00261">
    <property type="entry name" value="LDLRECEPTOR"/>
</dbReference>
<dbReference type="Proteomes" id="UP000268014">
    <property type="component" value="Unassembled WGS sequence"/>
</dbReference>
<dbReference type="GO" id="GO:0005886">
    <property type="term" value="C:plasma membrane"/>
    <property type="evidence" value="ECO:0007669"/>
    <property type="project" value="TreeGrafter"/>
</dbReference>
<keyword evidence="8" id="KW-0325">Glycoprotein</keyword>
<keyword evidence="5" id="KW-1133">Transmembrane helix</keyword>
<proteinExistence type="predicted"/>
<accession>A0A0N4WT02</accession>
<reference evidence="11 12" key="2">
    <citation type="submission" date="2018-11" db="EMBL/GenBank/DDBJ databases">
        <authorList>
            <consortium name="Pathogen Informatics"/>
        </authorList>
    </citation>
    <scope>NUCLEOTIDE SEQUENCE [LARGE SCALE GENOMIC DNA]</scope>
    <source>
        <strain evidence="11 12">MHpl1</strain>
    </source>
</reference>
<dbReference type="STRING" id="6290.A0A0N4WT02"/>